<dbReference type="PANTHER" id="PTHR13301">
    <property type="entry name" value="X-BOX TRANSCRIPTION FACTOR-RELATED"/>
    <property type="match status" value="1"/>
</dbReference>
<evidence type="ECO:0000256" key="8">
    <source>
        <dbReference type="PIRSR" id="PIRSR605150-1"/>
    </source>
</evidence>
<dbReference type="InterPro" id="IPR029044">
    <property type="entry name" value="Nucleotide-diphossugar_trans"/>
</dbReference>
<comment type="subcellular location">
    <subcellularLocation>
        <location evidence="1">Endomembrane system</location>
        <topology evidence="1">Multi-pass membrane protein</topology>
    </subcellularLocation>
</comment>
<organism evidence="12">
    <name type="scientific">Rhizophora mucronata</name>
    <name type="common">Asiatic mangrove</name>
    <dbReference type="NCBI Taxonomy" id="61149"/>
    <lineage>
        <taxon>Eukaryota</taxon>
        <taxon>Viridiplantae</taxon>
        <taxon>Streptophyta</taxon>
        <taxon>Embryophyta</taxon>
        <taxon>Tracheophyta</taxon>
        <taxon>Spermatophyta</taxon>
        <taxon>Magnoliopsida</taxon>
        <taxon>eudicotyledons</taxon>
        <taxon>Gunneridae</taxon>
        <taxon>Pentapetalae</taxon>
        <taxon>rosids</taxon>
        <taxon>fabids</taxon>
        <taxon>Malpighiales</taxon>
        <taxon>Rhizophoraceae</taxon>
        <taxon>Rhizophora</taxon>
    </lineage>
</organism>
<evidence type="ECO:0000313" key="12">
    <source>
        <dbReference type="EMBL" id="MBW92854.1"/>
    </source>
</evidence>
<evidence type="ECO:0000256" key="7">
    <source>
        <dbReference type="ARBA" id="ARBA00023316"/>
    </source>
</evidence>
<dbReference type="Gene3D" id="3.90.550.10">
    <property type="entry name" value="Spore Coat Polysaccharide Biosynthesis Protein SpsA, Chain A"/>
    <property type="match status" value="1"/>
</dbReference>
<feature type="binding site" evidence="9">
    <location>
        <position position="105"/>
    </location>
    <ligand>
        <name>UDP-alpha-D-glucose</name>
        <dbReference type="ChEBI" id="CHEBI:58885"/>
    </ligand>
</feature>
<feature type="active site" evidence="8">
    <location>
        <position position="134"/>
    </location>
</feature>
<evidence type="ECO:0000256" key="6">
    <source>
        <dbReference type="ARBA" id="ARBA00023136"/>
    </source>
</evidence>
<evidence type="ECO:0000256" key="2">
    <source>
        <dbReference type="ARBA" id="ARBA00022676"/>
    </source>
</evidence>
<dbReference type="InterPro" id="IPR005150">
    <property type="entry name" value="Cellulose_synth"/>
</dbReference>
<evidence type="ECO:0000256" key="5">
    <source>
        <dbReference type="ARBA" id="ARBA00022989"/>
    </source>
</evidence>
<dbReference type="GO" id="GO:0012505">
    <property type="term" value="C:endomembrane system"/>
    <property type="evidence" value="ECO:0007669"/>
    <property type="project" value="UniProtKB-SubCell"/>
</dbReference>
<evidence type="ECO:0000256" key="11">
    <source>
        <dbReference type="SAM" id="Phobius"/>
    </source>
</evidence>
<feature type="transmembrane region" description="Helical" evidence="11">
    <location>
        <begin position="22"/>
        <end position="40"/>
    </location>
</feature>
<feature type="transmembrane region" description="Helical" evidence="11">
    <location>
        <begin position="696"/>
        <end position="714"/>
    </location>
</feature>
<keyword evidence="7" id="KW-0961">Cell wall biogenesis/degradation</keyword>
<proteinExistence type="predicted"/>
<dbReference type="EMBL" id="GGEC01012371">
    <property type="protein sequence ID" value="MBW92854.1"/>
    <property type="molecule type" value="Transcribed_RNA"/>
</dbReference>
<feature type="transmembrane region" description="Helical" evidence="11">
    <location>
        <begin position="664"/>
        <end position="684"/>
    </location>
</feature>
<evidence type="ECO:0000256" key="9">
    <source>
        <dbReference type="PIRSR" id="PIRSR605150-2"/>
    </source>
</evidence>
<feature type="transmembrane region" description="Helical" evidence="11">
    <location>
        <begin position="615"/>
        <end position="633"/>
    </location>
</feature>
<feature type="transmembrane region" description="Helical" evidence="11">
    <location>
        <begin position="535"/>
        <end position="555"/>
    </location>
</feature>
<keyword evidence="2" id="KW-0328">Glycosyltransferase</keyword>
<dbReference type="SUPFAM" id="SSF53448">
    <property type="entry name" value="Nucleotide-diphospho-sugar transferases"/>
    <property type="match status" value="1"/>
</dbReference>
<dbReference type="AlphaFoldDB" id="A0A2P2JHA2"/>
<evidence type="ECO:0000256" key="10">
    <source>
        <dbReference type="PIRSR" id="PIRSR605150-3"/>
    </source>
</evidence>
<dbReference type="GO" id="GO:0016020">
    <property type="term" value="C:membrane"/>
    <property type="evidence" value="ECO:0007669"/>
    <property type="project" value="InterPro"/>
</dbReference>
<feature type="transmembrane region" description="Helical" evidence="11">
    <location>
        <begin position="46"/>
        <end position="67"/>
    </location>
</feature>
<evidence type="ECO:0000256" key="3">
    <source>
        <dbReference type="ARBA" id="ARBA00022679"/>
    </source>
</evidence>
<sequence length="754" mass="84093">MADTFYPPLYDRIAHKMPARRALDVTILLLLGSLVVYRLLSLNTHGFAWFLAFLCESWFTFIWVLTISTKWTPVDYKTYPERLLERVEELPPVDMFVTTADPVLEPPIITANTVISLLAVDYPAHKLACYVSDDGCSPLTFYSLVEASKFAQLWVPFCKKYDISVRAPFRYFSKECILSCGDGSFEFHQESRKMKDKYDELCRKIKHAARKSDKWDSSGDLAVFAKAERRNHPSIIKIIWENKEGLADGLPHLIYISREKHPKHPHHSKAGAMNMLTRVSGLITNAPIMLNVDCDMYANNSQIIHHAMCLLLGSKNESDCGFVQSPQVFYDGLKDDPFGNQFEVAQKCMGQGTAGIQGSFYGGTGCFHRRKVIYGLCPDDSGSQANRLTPINGSLADKEMQQIFGNSMNFVKSVFGALQGKSNNTRHLSDLVEAAHKVANCSYEYGTNWGRAVGWQYGSTTEDLLTGLMIHRRGWRSAYCTPDPPAFLGCTPTGGPASMLQQKRWATGMLEILISEKNPIFATLTGKLRLRMCTAYLLVFVWGLCPIPELCYAVLPAYCIISNSYFVPKIGETGNYIYVALGVIYNLYTLSEYLQHGQSIRAWWNNQRMGRISSLNAWLFGSLSVTLKILGISETVFEVTQKEESSDSIDGGDAGRFTFDGSPIFVPGTTLTLVHLAALFTFLVKKQPLANDGRGSGFGELGLSVLVLICFRPFVKGLFGKGKYGIPLSTICKSAFLATVFVHLCKRCSVVPQN</sequence>
<feature type="binding site" evidence="10">
    <location>
        <position position="269"/>
    </location>
    <ligand>
        <name>Mn(2+)</name>
        <dbReference type="ChEBI" id="CHEBI:29035"/>
    </ligand>
</feature>
<feature type="binding site" evidence="9">
    <location>
        <position position="134"/>
    </location>
    <ligand>
        <name>UDP-alpha-D-glucose</name>
        <dbReference type="ChEBI" id="CHEBI:58885"/>
    </ligand>
</feature>
<evidence type="ECO:0000256" key="4">
    <source>
        <dbReference type="ARBA" id="ARBA00022692"/>
    </source>
</evidence>
<keyword evidence="6 11" id="KW-0472">Membrane</keyword>
<protein>
    <submittedName>
        <fullName evidence="12">Cellulose synthase-like protein</fullName>
    </submittedName>
</protein>
<dbReference type="GO" id="GO:0071555">
    <property type="term" value="P:cell wall organization"/>
    <property type="evidence" value="ECO:0007669"/>
    <property type="project" value="UniProtKB-KW"/>
</dbReference>
<feature type="transmembrane region" description="Helical" evidence="11">
    <location>
        <begin position="575"/>
        <end position="594"/>
    </location>
</feature>
<feature type="transmembrane region" description="Helical" evidence="11">
    <location>
        <begin position="726"/>
        <end position="745"/>
    </location>
</feature>
<name>A0A2P2JHA2_RHIMU</name>
<keyword evidence="4 11" id="KW-0812">Transmembrane</keyword>
<accession>A0A2P2JHA2</accession>
<dbReference type="GO" id="GO:0016760">
    <property type="term" value="F:cellulose synthase (UDP-forming) activity"/>
    <property type="evidence" value="ECO:0007669"/>
    <property type="project" value="InterPro"/>
</dbReference>
<feature type="active site" evidence="8">
    <location>
        <position position="463"/>
    </location>
</feature>
<keyword evidence="3" id="KW-0808">Transferase</keyword>
<feature type="binding site" evidence="10">
    <location>
        <position position="293"/>
    </location>
    <ligand>
        <name>Mn(2+)</name>
        <dbReference type="ChEBI" id="CHEBI:29035"/>
    </ligand>
</feature>
<reference evidence="12" key="1">
    <citation type="submission" date="2018-02" db="EMBL/GenBank/DDBJ databases">
        <title>Rhizophora mucronata_Transcriptome.</title>
        <authorList>
            <person name="Meera S.P."/>
            <person name="Sreeshan A."/>
            <person name="Augustine A."/>
        </authorList>
    </citation>
    <scope>NUCLEOTIDE SEQUENCE</scope>
    <source>
        <tissue evidence="12">Leaf</tissue>
    </source>
</reference>
<dbReference type="GO" id="GO:0030244">
    <property type="term" value="P:cellulose biosynthetic process"/>
    <property type="evidence" value="ECO:0007669"/>
    <property type="project" value="InterPro"/>
</dbReference>
<evidence type="ECO:0000256" key="1">
    <source>
        <dbReference type="ARBA" id="ARBA00004127"/>
    </source>
</evidence>
<dbReference type="Pfam" id="PF03552">
    <property type="entry name" value="Cellulose_synt"/>
    <property type="match status" value="2"/>
</dbReference>
<keyword evidence="5 11" id="KW-1133">Transmembrane helix</keyword>